<reference evidence="7 8" key="1">
    <citation type="submission" date="2018-06" db="EMBL/GenBank/DDBJ databases">
        <authorList>
            <consortium name="Pathogen Informatics"/>
            <person name="Doyle S."/>
        </authorList>
    </citation>
    <scope>NUCLEOTIDE SEQUENCE [LARGE SCALE GENOMIC DNA]</scope>
    <source>
        <strain evidence="2 7">NCTC8009</strain>
        <strain evidence="6 11">NCTC8179</strain>
        <strain evidence="5 9">NCTC8333</strain>
        <strain evidence="4 10">NCTC8621</strain>
        <strain evidence="3 8">NCTC8622</strain>
    </source>
</reference>
<proteinExistence type="predicted"/>
<evidence type="ECO:0000313" key="7">
    <source>
        <dbReference type="Proteomes" id="UP000250991"/>
    </source>
</evidence>
<evidence type="ECO:0000313" key="2">
    <source>
        <dbReference type="EMBL" id="SPW62088.1"/>
    </source>
</evidence>
<protein>
    <submittedName>
        <fullName evidence="5">Uncharacterized protein</fullName>
    </submittedName>
</protein>
<name>A0A0K3S0V0_ECOLX</name>
<organism evidence="5 9">
    <name type="scientific">Escherichia coli</name>
    <dbReference type="NCBI Taxonomy" id="562"/>
    <lineage>
        <taxon>Bacteria</taxon>
        <taxon>Pseudomonadati</taxon>
        <taxon>Pseudomonadota</taxon>
        <taxon>Gammaproteobacteria</taxon>
        <taxon>Enterobacterales</taxon>
        <taxon>Enterobacteriaceae</taxon>
        <taxon>Escherichia</taxon>
    </lineage>
</organism>
<evidence type="ECO:0000313" key="11">
    <source>
        <dbReference type="Proteomes" id="UP000255543"/>
    </source>
</evidence>
<dbReference type="Proteomes" id="UP000254079">
    <property type="component" value="Unassembled WGS sequence"/>
</dbReference>
<evidence type="ECO:0000256" key="1">
    <source>
        <dbReference type="SAM" id="SignalP"/>
    </source>
</evidence>
<dbReference type="EMBL" id="UGCP01000001">
    <property type="protein sequence ID" value="STI81130.1"/>
    <property type="molecule type" value="Genomic_DNA"/>
</dbReference>
<dbReference type="Proteomes" id="UP000254718">
    <property type="component" value="Unassembled WGS sequence"/>
</dbReference>
<dbReference type="Proteomes" id="UP000250991">
    <property type="component" value="Unassembled WGS sequence"/>
</dbReference>
<dbReference type="Proteomes" id="UP000255093">
    <property type="component" value="Unassembled WGS sequence"/>
</dbReference>
<keyword evidence="1" id="KW-0732">Signal</keyword>
<accession>A0A0K3S0V0</accession>
<evidence type="ECO:0000313" key="5">
    <source>
        <dbReference type="EMBL" id="STO17720.1"/>
    </source>
</evidence>
<evidence type="ECO:0000313" key="3">
    <source>
        <dbReference type="EMBL" id="STI81130.1"/>
    </source>
</evidence>
<feature type="chain" id="PRO_5042679280" evidence="1">
    <location>
        <begin position="22"/>
        <end position="70"/>
    </location>
</feature>
<dbReference type="EMBL" id="UGEB01000005">
    <property type="protein sequence ID" value="STO41622.1"/>
    <property type="molecule type" value="Genomic_DNA"/>
</dbReference>
<dbReference type="EMBL" id="UGFE01000004">
    <property type="protein sequence ID" value="STO17720.1"/>
    <property type="molecule type" value="Genomic_DNA"/>
</dbReference>
<dbReference type="EMBL" id="UGBW01000005">
    <property type="protein sequence ID" value="STJ14816.1"/>
    <property type="molecule type" value="Genomic_DNA"/>
</dbReference>
<dbReference type="EMBL" id="UARW01000001">
    <property type="protein sequence ID" value="SPW62088.1"/>
    <property type="molecule type" value="Genomic_DNA"/>
</dbReference>
<evidence type="ECO:0000313" key="4">
    <source>
        <dbReference type="EMBL" id="STJ14816.1"/>
    </source>
</evidence>
<dbReference type="AlphaFoldDB" id="A0A0K3S0V0"/>
<feature type="signal peptide" evidence="1">
    <location>
        <begin position="1"/>
        <end position="21"/>
    </location>
</feature>
<evidence type="ECO:0000313" key="9">
    <source>
        <dbReference type="Proteomes" id="UP000254718"/>
    </source>
</evidence>
<evidence type="ECO:0000313" key="6">
    <source>
        <dbReference type="EMBL" id="STO41622.1"/>
    </source>
</evidence>
<evidence type="ECO:0000313" key="10">
    <source>
        <dbReference type="Proteomes" id="UP000255093"/>
    </source>
</evidence>
<sequence length="70" mass="7776">MKRALCLLSMVLSLTAGQTHADMNNYLGYTSGEISASIGCTIESLYIDLCNCLFLICSLQHRRQANYGRK</sequence>
<evidence type="ECO:0000313" key="8">
    <source>
        <dbReference type="Proteomes" id="UP000254079"/>
    </source>
</evidence>
<gene>
    <name evidence="2" type="ORF">NCTC8009_00028</name>
    <name evidence="6" type="ORF">NCTC8179_07240</name>
    <name evidence="5" type="ORF">NCTC8333_05961</name>
    <name evidence="4" type="ORF">NCTC8621_05360</name>
    <name evidence="3" type="ORF">NCTC8622_00054</name>
</gene>
<dbReference type="Proteomes" id="UP000255543">
    <property type="component" value="Unassembled WGS sequence"/>
</dbReference>